<dbReference type="AlphaFoldDB" id="A0AAW4XT02"/>
<reference evidence="1 2" key="1">
    <citation type="submission" date="2021-11" db="EMBL/GenBank/DDBJ databases">
        <title>Genome sequence.</title>
        <authorList>
            <person name="Sun Q."/>
        </authorList>
    </citation>
    <scope>NUCLEOTIDE SEQUENCE [LARGE SCALE GENOMIC DNA]</scope>
    <source>
        <strain evidence="1 2">KCTC 12005</strain>
    </source>
</reference>
<organism evidence="1 2">
    <name type="scientific">Comamonas koreensis</name>
    <dbReference type="NCBI Taxonomy" id="160825"/>
    <lineage>
        <taxon>Bacteria</taxon>
        <taxon>Pseudomonadati</taxon>
        <taxon>Pseudomonadota</taxon>
        <taxon>Betaproteobacteria</taxon>
        <taxon>Burkholderiales</taxon>
        <taxon>Comamonadaceae</taxon>
        <taxon>Comamonas</taxon>
    </lineage>
</organism>
<dbReference type="Proteomes" id="UP001199260">
    <property type="component" value="Unassembled WGS sequence"/>
</dbReference>
<keyword evidence="2" id="KW-1185">Reference proteome</keyword>
<dbReference type="EMBL" id="JAJNCT010000005">
    <property type="protein sequence ID" value="MCD2164675.1"/>
    <property type="molecule type" value="Genomic_DNA"/>
</dbReference>
<comment type="caution">
    <text evidence="1">The sequence shown here is derived from an EMBL/GenBank/DDBJ whole genome shotgun (WGS) entry which is preliminary data.</text>
</comment>
<gene>
    <name evidence="1" type="ORF">LPW39_05940</name>
</gene>
<evidence type="ECO:0000313" key="2">
    <source>
        <dbReference type="Proteomes" id="UP001199260"/>
    </source>
</evidence>
<dbReference type="RefSeq" id="WP_230772174.1">
    <property type="nucleotide sequence ID" value="NZ_JAJNCT010000005.1"/>
</dbReference>
<name>A0AAW4XT02_9BURK</name>
<protein>
    <submittedName>
        <fullName evidence="1">Uncharacterized protein</fullName>
    </submittedName>
</protein>
<proteinExistence type="predicted"/>
<accession>A0AAW4XT02</accession>
<evidence type="ECO:0000313" key="1">
    <source>
        <dbReference type="EMBL" id="MCD2164675.1"/>
    </source>
</evidence>
<sequence>MTQLAAFYANPGSSDTEALLESLRLHMEAVAYHHNNVARYSEPELEFES</sequence>